<accession>A0ABS4SWM3</accession>
<evidence type="ECO:0000313" key="2">
    <source>
        <dbReference type="Proteomes" id="UP000781958"/>
    </source>
</evidence>
<evidence type="ECO:0008006" key="3">
    <source>
        <dbReference type="Google" id="ProtNLM"/>
    </source>
</evidence>
<dbReference type="RefSeq" id="WP_209772909.1">
    <property type="nucleotide sequence ID" value="NZ_JAGINP010000037.1"/>
</dbReference>
<dbReference type="EMBL" id="JAGINP010000037">
    <property type="protein sequence ID" value="MBP2296958.1"/>
    <property type="molecule type" value="Genomic_DNA"/>
</dbReference>
<evidence type="ECO:0000313" key="1">
    <source>
        <dbReference type="EMBL" id="MBP2296958.1"/>
    </source>
</evidence>
<comment type="caution">
    <text evidence="1">The sequence shown here is derived from an EMBL/GenBank/DDBJ whole genome shotgun (WGS) entry which is preliminary data.</text>
</comment>
<keyword evidence="2" id="KW-1185">Reference proteome</keyword>
<dbReference type="Proteomes" id="UP000781958">
    <property type="component" value="Unassembled WGS sequence"/>
</dbReference>
<reference evidence="1 2" key="1">
    <citation type="submission" date="2021-03" db="EMBL/GenBank/DDBJ databases">
        <title>Genomic Encyclopedia of Type Strains, Phase III (KMG-III): the genomes of soil and plant-associated and newly described type strains.</title>
        <authorList>
            <person name="Whitman W."/>
        </authorList>
    </citation>
    <scope>NUCLEOTIDE SEQUENCE [LARGE SCALE GENOMIC DNA]</scope>
    <source>
        <strain evidence="1 2">IMMIB AFH-6</strain>
    </source>
</reference>
<proteinExistence type="predicted"/>
<name>A0ABS4SWM3_9PROT</name>
<gene>
    <name evidence="1" type="ORF">J2851_006777</name>
</gene>
<sequence>MAETSEQVPAFPRFIAVDWSGARGRRYAGIAVAECASGDAPPRLVEPPAGWWSRTEVFAWLLAALERGPALVGIDCAFSLPFDVAARYFPDPEAATVFDLWDRVEAVAAGDPDFAGGAFAEHPDYGADFWRSGLQPDWYRDPHRLTERMCRADGYGSPQSPYKLIGSKQVGKGALAGMRMLRALKRAAPDRVAVWPFDAPRPGHMVFCEIYPRLFLKRAGFGLRKIRDAQDVDTALGFLGARPARLSGRVTDHDADALVSAAGMRWLAERPEVWNPPAMDARARRQEGWIYGVGDGGGTLTNA</sequence>
<protein>
    <recommendedName>
        <fullName evidence="3">DUF429 domain-containing protein</fullName>
    </recommendedName>
</protein>
<organism evidence="1 2">
    <name type="scientific">Azospirillum rugosum</name>
    <dbReference type="NCBI Taxonomy" id="416170"/>
    <lineage>
        <taxon>Bacteria</taxon>
        <taxon>Pseudomonadati</taxon>
        <taxon>Pseudomonadota</taxon>
        <taxon>Alphaproteobacteria</taxon>
        <taxon>Rhodospirillales</taxon>
        <taxon>Azospirillaceae</taxon>
        <taxon>Azospirillum</taxon>
    </lineage>
</organism>